<keyword evidence="2 5" id="KW-0812">Transmembrane</keyword>
<sequence>MLDGMDVMVISYTAPSLAKEWDVSPEMLGLIFSTGLFGMAIGGIFLAPFADQIGRRRTIIISALIMGISVFLTCFCQIVEHLLILRFISGLGIGSMLASTATLTAEFAPKKTKDFWVSFVMAGYPLGAVFTGLLTAAIIPIYGWKMAFTISGIITFCALPLIYFFLAESEDYLSKVEIKKVIKEAKEVLEKLPPEAHELLPPFPKVTIVKNSVSSILSNSFRKKTILLWAAIFMAFATLYFLTSWIPKLATTAGLSVSLAIYAGTVFNVGAFSGIIVQGYLSAKFGLRKIIFLFLITTASLMAMFGFFKGSDFILVLFGLIGFGIQGGFVGLYSVAVRLYPTEVRATGVGWAVGLGRTGAIVGPIIGGIFIAAGYSMAINFFLFSIPLIISGLATLNIQFSDSK</sequence>
<dbReference type="PROSITE" id="PS50850">
    <property type="entry name" value="MFS"/>
    <property type="match status" value="1"/>
</dbReference>
<keyword evidence="3 5" id="KW-1133">Transmembrane helix</keyword>
<feature type="transmembrane region" description="Helical" evidence="5">
    <location>
        <begin position="226"/>
        <end position="247"/>
    </location>
</feature>
<dbReference type="CDD" id="cd17365">
    <property type="entry name" value="MFS_PcaK_like"/>
    <property type="match status" value="1"/>
</dbReference>
<feature type="domain" description="Major facilitator superfamily (MFS) profile" evidence="6">
    <location>
        <begin position="1"/>
        <end position="403"/>
    </location>
</feature>
<comment type="caution">
    <text evidence="7">The sequence shown here is derived from an EMBL/GenBank/DDBJ whole genome shotgun (WGS) entry which is preliminary data.</text>
</comment>
<feature type="transmembrane region" description="Helical" evidence="5">
    <location>
        <begin position="84"/>
        <end position="103"/>
    </location>
</feature>
<feature type="transmembrane region" description="Helical" evidence="5">
    <location>
        <begin position="59"/>
        <end position="78"/>
    </location>
</feature>
<feature type="transmembrane region" description="Helical" evidence="5">
    <location>
        <begin position="259"/>
        <end position="283"/>
    </location>
</feature>
<feature type="transmembrane region" description="Helical" evidence="5">
    <location>
        <begin position="348"/>
        <end position="372"/>
    </location>
</feature>
<dbReference type="Pfam" id="PF07690">
    <property type="entry name" value="MFS_1"/>
    <property type="match status" value="1"/>
</dbReference>
<feature type="transmembrane region" description="Helical" evidence="5">
    <location>
        <begin position="27"/>
        <end position="47"/>
    </location>
</feature>
<evidence type="ECO:0000256" key="4">
    <source>
        <dbReference type="ARBA" id="ARBA00023136"/>
    </source>
</evidence>
<dbReference type="Gene3D" id="1.20.1250.20">
    <property type="entry name" value="MFS general substrate transporter like domains"/>
    <property type="match status" value="1"/>
</dbReference>
<dbReference type="InterPro" id="IPR020846">
    <property type="entry name" value="MFS_dom"/>
</dbReference>
<evidence type="ECO:0000256" key="1">
    <source>
        <dbReference type="ARBA" id="ARBA00004141"/>
    </source>
</evidence>
<dbReference type="InterPro" id="IPR011701">
    <property type="entry name" value="MFS"/>
</dbReference>
<comment type="subcellular location">
    <subcellularLocation>
        <location evidence="1">Membrane</location>
        <topology evidence="1">Multi-pass membrane protein</topology>
    </subcellularLocation>
</comment>
<dbReference type="PROSITE" id="PS00216">
    <property type="entry name" value="SUGAR_TRANSPORT_1"/>
    <property type="match status" value="1"/>
</dbReference>
<dbReference type="InterPro" id="IPR036259">
    <property type="entry name" value="MFS_trans_sf"/>
</dbReference>
<feature type="transmembrane region" description="Helical" evidence="5">
    <location>
        <begin position="378"/>
        <end position="398"/>
    </location>
</feature>
<dbReference type="PROSITE" id="PS00217">
    <property type="entry name" value="SUGAR_TRANSPORT_2"/>
    <property type="match status" value="1"/>
</dbReference>
<keyword evidence="8" id="KW-1185">Reference proteome</keyword>
<feature type="transmembrane region" description="Helical" evidence="5">
    <location>
        <begin position="290"/>
        <end position="308"/>
    </location>
</feature>
<dbReference type="PANTHER" id="PTHR23508:SF10">
    <property type="entry name" value="CARBOXYLIC ACID TRANSPORTER PROTEIN HOMOLOG"/>
    <property type="match status" value="1"/>
</dbReference>
<organism evidence="7 8">
    <name type="scientific">Emticicia aquatica</name>
    <dbReference type="NCBI Taxonomy" id="1681835"/>
    <lineage>
        <taxon>Bacteria</taxon>
        <taxon>Pseudomonadati</taxon>
        <taxon>Bacteroidota</taxon>
        <taxon>Cytophagia</taxon>
        <taxon>Cytophagales</taxon>
        <taxon>Leadbetterellaceae</taxon>
        <taxon>Emticicia</taxon>
    </lineage>
</organism>
<proteinExistence type="predicted"/>
<evidence type="ECO:0000256" key="2">
    <source>
        <dbReference type="ARBA" id="ARBA00022692"/>
    </source>
</evidence>
<reference evidence="7" key="1">
    <citation type="submission" date="2021-12" db="EMBL/GenBank/DDBJ databases">
        <authorList>
            <person name="Rodrigo-Torres L."/>
            <person name="Arahal R. D."/>
            <person name="Lucena T."/>
        </authorList>
    </citation>
    <scope>NUCLEOTIDE SEQUENCE</scope>
    <source>
        <strain evidence="7">CECT 8858</strain>
    </source>
</reference>
<evidence type="ECO:0000313" key="7">
    <source>
        <dbReference type="EMBL" id="CAH0994664.1"/>
    </source>
</evidence>
<protein>
    <submittedName>
        <fullName evidence="7">4-hydroxybenzoate transporter PcaK</fullName>
    </submittedName>
</protein>
<evidence type="ECO:0000259" key="6">
    <source>
        <dbReference type="PROSITE" id="PS50850"/>
    </source>
</evidence>
<dbReference type="EMBL" id="CAKLPY010000001">
    <property type="protein sequence ID" value="CAH0994664.1"/>
    <property type="molecule type" value="Genomic_DNA"/>
</dbReference>
<feature type="transmembrane region" description="Helical" evidence="5">
    <location>
        <begin position="148"/>
        <end position="166"/>
    </location>
</feature>
<evidence type="ECO:0000313" key="8">
    <source>
        <dbReference type="Proteomes" id="UP000837932"/>
    </source>
</evidence>
<feature type="transmembrane region" description="Helical" evidence="5">
    <location>
        <begin position="314"/>
        <end position="336"/>
    </location>
</feature>
<accession>A0ABN8EP33</accession>
<dbReference type="Proteomes" id="UP000837932">
    <property type="component" value="Unassembled WGS sequence"/>
</dbReference>
<dbReference type="SUPFAM" id="SSF103473">
    <property type="entry name" value="MFS general substrate transporter"/>
    <property type="match status" value="1"/>
</dbReference>
<dbReference type="InterPro" id="IPR005829">
    <property type="entry name" value="Sugar_transporter_CS"/>
</dbReference>
<feature type="transmembrane region" description="Helical" evidence="5">
    <location>
        <begin position="115"/>
        <end position="142"/>
    </location>
</feature>
<name>A0ABN8EP33_9BACT</name>
<keyword evidence="4 5" id="KW-0472">Membrane</keyword>
<evidence type="ECO:0000256" key="5">
    <source>
        <dbReference type="SAM" id="Phobius"/>
    </source>
</evidence>
<gene>
    <name evidence="7" type="primary">pcaK_1</name>
    <name evidence="7" type="ORF">EMA8858_00776</name>
</gene>
<evidence type="ECO:0000256" key="3">
    <source>
        <dbReference type="ARBA" id="ARBA00022989"/>
    </source>
</evidence>
<dbReference type="PANTHER" id="PTHR23508">
    <property type="entry name" value="CARBOXYLIC ACID TRANSPORTER PROTEIN HOMOLOG"/>
    <property type="match status" value="1"/>
</dbReference>